<keyword evidence="3" id="KW-1185">Reference proteome</keyword>
<dbReference type="InterPro" id="IPR002634">
    <property type="entry name" value="BolA"/>
</dbReference>
<dbReference type="InterPro" id="IPR045115">
    <property type="entry name" value="BOL2"/>
</dbReference>
<dbReference type="PANTHER" id="PTHR12735">
    <property type="entry name" value="BOLA-LIKE PROTEIN-RELATED"/>
    <property type="match status" value="1"/>
</dbReference>
<proteinExistence type="inferred from homology"/>
<evidence type="ECO:0000256" key="1">
    <source>
        <dbReference type="RuleBase" id="RU003860"/>
    </source>
</evidence>
<evidence type="ECO:0000313" key="2">
    <source>
        <dbReference type="EMBL" id="KAF5842821.1"/>
    </source>
</evidence>
<dbReference type="PANTHER" id="PTHR12735:SF27">
    <property type="entry name" value="BOLA-LIKE PROTEIN 2"/>
    <property type="match status" value="1"/>
</dbReference>
<comment type="similarity">
    <text evidence="1">Belongs to the BolA/IbaG family.</text>
</comment>
<dbReference type="Gene3D" id="3.30.300.90">
    <property type="entry name" value="BolA-like"/>
    <property type="match status" value="1"/>
</dbReference>
<dbReference type="Pfam" id="PF01722">
    <property type="entry name" value="BolA"/>
    <property type="match status" value="1"/>
</dbReference>
<protein>
    <submittedName>
        <fullName evidence="2">Bola protein</fullName>
    </submittedName>
</protein>
<dbReference type="SUPFAM" id="SSF82657">
    <property type="entry name" value="BolA-like"/>
    <property type="match status" value="1"/>
</dbReference>
<dbReference type="Proteomes" id="UP000815325">
    <property type="component" value="Unassembled WGS sequence"/>
</dbReference>
<sequence length="86" mass="9341">MTLTAEGLKAKLEEALKTREQGSVEVLDISSGCGTSFEVKVVSPEFEGKNLLARHRLINDILKNEMPHIHALSIKQAQTPAQAQGS</sequence>
<gene>
    <name evidence="2" type="ORF">DUNSADRAFT_4705</name>
</gene>
<dbReference type="PIRSF" id="PIRSF003113">
    <property type="entry name" value="BolA"/>
    <property type="match status" value="1"/>
</dbReference>
<evidence type="ECO:0000313" key="3">
    <source>
        <dbReference type="Proteomes" id="UP000815325"/>
    </source>
</evidence>
<dbReference type="EMBL" id="MU069454">
    <property type="protein sequence ID" value="KAF5842821.1"/>
    <property type="molecule type" value="Genomic_DNA"/>
</dbReference>
<accession>A0ABQ7H7I7</accession>
<name>A0ABQ7H7I7_DUNSA</name>
<reference evidence="2" key="1">
    <citation type="submission" date="2017-08" db="EMBL/GenBank/DDBJ databases">
        <authorList>
            <person name="Polle J.E."/>
            <person name="Barry K."/>
            <person name="Cushman J."/>
            <person name="Schmutz J."/>
            <person name="Tran D."/>
            <person name="Hathwaick L.T."/>
            <person name="Yim W.C."/>
            <person name="Jenkins J."/>
            <person name="Mckie-Krisberg Z.M."/>
            <person name="Prochnik S."/>
            <person name="Lindquist E."/>
            <person name="Dockter R.B."/>
            <person name="Adam C."/>
            <person name="Molina H."/>
            <person name="Bunkerborg J."/>
            <person name="Jin E."/>
            <person name="Buchheim M."/>
            <person name="Magnuson J."/>
        </authorList>
    </citation>
    <scope>NUCLEOTIDE SEQUENCE</scope>
    <source>
        <strain evidence="2">CCAP 19/18</strain>
    </source>
</reference>
<comment type="caution">
    <text evidence="2">The sequence shown here is derived from an EMBL/GenBank/DDBJ whole genome shotgun (WGS) entry which is preliminary data.</text>
</comment>
<organism evidence="2 3">
    <name type="scientific">Dunaliella salina</name>
    <name type="common">Green alga</name>
    <name type="synonym">Protococcus salinus</name>
    <dbReference type="NCBI Taxonomy" id="3046"/>
    <lineage>
        <taxon>Eukaryota</taxon>
        <taxon>Viridiplantae</taxon>
        <taxon>Chlorophyta</taxon>
        <taxon>core chlorophytes</taxon>
        <taxon>Chlorophyceae</taxon>
        <taxon>CS clade</taxon>
        <taxon>Chlamydomonadales</taxon>
        <taxon>Dunaliellaceae</taxon>
        <taxon>Dunaliella</taxon>
    </lineage>
</organism>
<dbReference type="InterPro" id="IPR036065">
    <property type="entry name" value="BolA-like_sf"/>
</dbReference>